<evidence type="ECO:0000313" key="3">
    <source>
        <dbReference type="Proteomes" id="UP000499080"/>
    </source>
</evidence>
<comment type="caution">
    <text evidence="2">The sequence shown here is derived from an EMBL/GenBank/DDBJ whole genome shotgun (WGS) entry which is preliminary data.</text>
</comment>
<reference evidence="2 3" key="1">
    <citation type="journal article" date="2019" name="Sci. Rep.">
        <title>Orb-weaving spider Araneus ventricosus genome elucidates the spidroin gene catalogue.</title>
        <authorList>
            <person name="Kono N."/>
            <person name="Nakamura H."/>
            <person name="Ohtoshi R."/>
            <person name="Moran D.A.P."/>
            <person name="Shinohara A."/>
            <person name="Yoshida Y."/>
            <person name="Fujiwara M."/>
            <person name="Mori M."/>
            <person name="Tomita M."/>
            <person name="Arakawa K."/>
        </authorList>
    </citation>
    <scope>NUCLEOTIDE SEQUENCE [LARGE SCALE GENOMIC DNA]</scope>
</reference>
<feature type="compositionally biased region" description="Basic and acidic residues" evidence="1">
    <location>
        <begin position="53"/>
        <end position="64"/>
    </location>
</feature>
<proteinExistence type="predicted"/>
<dbReference type="AlphaFoldDB" id="A0A4Y2EVA6"/>
<organism evidence="2 3">
    <name type="scientific">Araneus ventricosus</name>
    <name type="common">Orbweaver spider</name>
    <name type="synonym">Epeira ventricosa</name>
    <dbReference type="NCBI Taxonomy" id="182803"/>
    <lineage>
        <taxon>Eukaryota</taxon>
        <taxon>Metazoa</taxon>
        <taxon>Ecdysozoa</taxon>
        <taxon>Arthropoda</taxon>
        <taxon>Chelicerata</taxon>
        <taxon>Arachnida</taxon>
        <taxon>Araneae</taxon>
        <taxon>Araneomorphae</taxon>
        <taxon>Entelegynae</taxon>
        <taxon>Araneoidea</taxon>
        <taxon>Araneidae</taxon>
        <taxon>Araneus</taxon>
    </lineage>
</organism>
<keyword evidence="3" id="KW-1185">Reference proteome</keyword>
<dbReference type="Proteomes" id="UP000499080">
    <property type="component" value="Unassembled WGS sequence"/>
</dbReference>
<evidence type="ECO:0000256" key="1">
    <source>
        <dbReference type="SAM" id="MobiDB-lite"/>
    </source>
</evidence>
<name>A0A4Y2EVA6_ARAVE</name>
<gene>
    <name evidence="2" type="ORF">AVEN_83744_1</name>
</gene>
<accession>A0A4Y2EVA6</accession>
<dbReference type="EMBL" id="BGPR01000717">
    <property type="protein sequence ID" value="GBM32781.1"/>
    <property type="molecule type" value="Genomic_DNA"/>
</dbReference>
<feature type="region of interest" description="Disordered" evidence="1">
    <location>
        <begin position="34"/>
        <end position="64"/>
    </location>
</feature>
<protein>
    <submittedName>
        <fullName evidence="2">Uncharacterized protein</fullName>
    </submittedName>
</protein>
<sequence>MKFSVVLRDSHSYKLRFELQKPQIWVAVPERNEYNKPTSGVESLSSLNNMKNGEQENNKQEKLGERLRKKYSPKHLRNYHIHGELDCEHG</sequence>
<evidence type="ECO:0000313" key="2">
    <source>
        <dbReference type="EMBL" id="GBM32781.1"/>
    </source>
</evidence>
<feature type="compositionally biased region" description="Polar residues" evidence="1">
    <location>
        <begin position="35"/>
        <end position="52"/>
    </location>
</feature>